<accession>A0A565A4R7</accession>
<gene>
    <name evidence="2" type="ORF">PVP01_0002210</name>
</gene>
<dbReference type="EMBL" id="FLZR02000004">
    <property type="protein sequence ID" value="VUZ99506.1"/>
    <property type="molecule type" value="Genomic_DNA"/>
</dbReference>
<evidence type="ECO:0000313" key="2">
    <source>
        <dbReference type="EMBL" id="VUZ99506.1"/>
    </source>
</evidence>
<dbReference type="VEuPathDB" id="PlasmoDB:PVX_093735"/>
<dbReference type="AlphaFoldDB" id="A0A565A4R7"/>
<organism evidence="2">
    <name type="scientific">Plasmodium vivax</name>
    <name type="common">malaria parasite P. vivax</name>
    <dbReference type="NCBI Taxonomy" id="5855"/>
    <lineage>
        <taxon>Eukaryota</taxon>
        <taxon>Sar</taxon>
        <taxon>Alveolata</taxon>
        <taxon>Apicomplexa</taxon>
        <taxon>Aconoidasida</taxon>
        <taxon>Haemosporida</taxon>
        <taxon>Plasmodiidae</taxon>
        <taxon>Plasmodium</taxon>
        <taxon>Plasmodium (Plasmodium)</taxon>
    </lineage>
</organism>
<name>A0A565A4R7_PLAVI</name>
<dbReference type="InterPro" id="IPR008780">
    <property type="entry name" value="Plasmodium_Vir"/>
</dbReference>
<dbReference type="Proteomes" id="UP000220605">
    <property type="component" value="Unassembled WGS sequence"/>
</dbReference>
<keyword evidence="1" id="KW-0472">Membrane</keyword>
<keyword evidence="1" id="KW-0812">Transmembrane</keyword>
<feature type="transmembrane region" description="Helical" evidence="1">
    <location>
        <begin position="278"/>
        <end position="295"/>
    </location>
</feature>
<dbReference type="VEuPathDB" id="PlasmoDB:PVP01_0002210"/>
<feature type="transmembrane region" description="Helical" evidence="1">
    <location>
        <begin position="618"/>
        <end position="639"/>
    </location>
</feature>
<dbReference type="VEuPathDB" id="PlasmoDB:PVW1_000024300"/>
<dbReference type="VEuPathDB" id="PlasmoDB:PVPAM_110053900"/>
<evidence type="ECO:0000256" key="1">
    <source>
        <dbReference type="SAM" id="Phobius"/>
    </source>
</evidence>
<proteinExistence type="predicted"/>
<reference evidence="2" key="1">
    <citation type="submission" date="2016-07" db="EMBL/GenBank/DDBJ databases">
        <authorList>
            <consortium name="Pathogen Informatics"/>
        </authorList>
    </citation>
    <scope>NUCLEOTIDE SEQUENCE</scope>
</reference>
<dbReference type="OrthoDB" id="382033at2759"/>
<protein>
    <submittedName>
        <fullName evidence="2">VIR protein</fullName>
    </submittedName>
</protein>
<sequence>MDLPSYKKYKELDSVKVSNGGITFCNSLEKSNERDRYFCNRVSKLLKDLSAEPENKRKDNCHYFRHWFHDQVSKKYYEGKNINNKHVYGKLFDLVSEVVSKDPKLEPCRCYYSDTNEGWKEEKDLHDYFKNFDFIKSNACNKNNCEEYLKYINYVNNLYMKYYDGYKACCEYDTIEPHCEPYFTCDEKYDPSALLPILKSAEEKSSRGEDKVVKGVVMEKPEIVVGSHDQGGTPPVTEEAAPDGSSTLLNIPSEVTDDHSGNVETVYDVINSYYFQRFIVFVATVGMIIFLYFYYKYSFLRPILHKKRKKEKKLHNRDYVHEYKLYNDDSKSSFIDASREEEKLPDLPSYKKYEELDSVKVLSGGITFCNGLEKSNEWDRYFCNKVSKLLKDLSAEPENKREGDCHYFRHWFHEQVSKKYYEGKNINNKHVCGKLFDLVSEVVSKDPKLEPCRCYYSDTNEGWKEEKDLHDYFKNFDFIKRNTCNKKNCAEYLKYVTYVNTIYRTYYDKEFGCCEYDTMPSYCESYFTCDEKYDPSALLPILMSAQEKSSRGEDNVVKGVVMEKPGVVVGSHAQDGTPPETEEAPPDGSFTPLHIPIEVTDDHSGDVERVYDVINSYYFQRFIVFVATMGMIIFLYFYYKYTFLRPILRKKRKKEKKLQNVDDNLEYKLYDDDTESSFIDAPRGGLYFPYHPT</sequence>
<dbReference type="Pfam" id="PF05795">
    <property type="entry name" value="Plasmodium_Vir"/>
    <property type="match status" value="2"/>
</dbReference>
<keyword evidence="1" id="KW-1133">Transmembrane helix</keyword>
<dbReference type="VEuPathDB" id="PlasmoDB:PVPAM_090054700"/>